<dbReference type="Proteomes" id="UP000695022">
    <property type="component" value="Unplaced"/>
</dbReference>
<dbReference type="InterPro" id="IPR023174">
    <property type="entry name" value="PDEase_CS"/>
</dbReference>
<dbReference type="Gene3D" id="1.10.1300.10">
    <property type="entry name" value="3'5'-cyclic nucleotide phosphodiesterase, catalytic domain"/>
    <property type="match status" value="1"/>
</dbReference>
<keyword evidence="1 3" id="KW-0479">Metal-binding</keyword>
<evidence type="ECO:0000313" key="7">
    <source>
        <dbReference type="Proteomes" id="UP000695022"/>
    </source>
</evidence>
<dbReference type="InterPro" id="IPR002073">
    <property type="entry name" value="PDEase_catalytic_dom"/>
</dbReference>
<accession>A0ABM1EM81</accession>
<name>A0ABM1EM81_PRICU</name>
<dbReference type="PRINTS" id="PR00387">
    <property type="entry name" value="PDIESTERASE1"/>
</dbReference>
<dbReference type="Pfam" id="PF00233">
    <property type="entry name" value="PDEase_I"/>
    <property type="match status" value="1"/>
</dbReference>
<dbReference type="SMART" id="SM00471">
    <property type="entry name" value="HDc"/>
    <property type="match status" value="1"/>
</dbReference>
<dbReference type="PROSITE" id="PS51845">
    <property type="entry name" value="PDEASE_I_2"/>
    <property type="match status" value="1"/>
</dbReference>
<dbReference type="InterPro" id="IPR023088">
    <property type="entry name" value="PDEase"/>
</dbReference>
<evidence type="ECO:0000256" key="2">
    <source>
        <dbReference type="ARBA" id="ARBA00022801"/>
    </source>
</evidence>
<feature type="region of interest" description="Disordered" evidence="4">
    <location>
        <begin position="579"/>
        <end position="601"/>
    </location>
</feature>
<keyword evidence="5" id="KW-0732">Signal</keyword>
<feature type="compositionally biased region" description="Basic and acidic residues" evidence="4">
    <location>
        <begin position="55"/>
        <end position="67"/>
    </location>
</feature>
<feature type="region of interest" description="Disordered" evidence="4">
    <location>
        <begin position="453"/>
        <end position="480"/>
    </location>
</feature>
<keyword evidence="7" id="KW-1185">Reference proteome</keyword>
<sequence length="747" mass="85214">MRSHKACWTMIPFTACLLFPWQRRPEQWQNEDQRRGGVSFDRTDKNAIYVRMLGDVKGRERPEQQQKEHRHPALTSEDNKLINDIDSREVTNRLTSQFHSLNRQKRSRCQPGDCKNSDSNAVIDEHYHQQVALLLNHVSNWKFNIFILDRITYGQSLWYICTHLFIEYGLVQHFHLDLTKVMKCFSLIAEGYHSNNPYHNATHAADVTQAMHCYLQEKKLRRSMSPVELMAALLAAVGHDLDHPGVNQAFLIATSNHLAALYKNSSVLENHHWRKCISILHECCLLDHLGRDDWEELRYLIRILILATDITRQQEFLTRFKKHTDRGDLHDLRVSEQRHFILQITLKCADISNPCRPWEISNRWSERASEEFYRQGDLEKKIGIPVTPLCDRMSTPVPKIQAGFMEFVVGPLFKLWQQFLPTRLSGVMVGCLETNKTIWQEAVRKADLEKDREVEKLRDNSPQASQTSSRRSSIDDDNHSDIISRKSSAELMATLENVSLMLLLGRRHSVPLSLDTHEMRLLAGSRRRSYPRAERTRWSVSVAKPTNLHSMPALNQLTDLILTVDSGVRVMATRGARVAAATTPSPSPSPPPTDGFSLQQPTTKVTALTSVYETSQLIFESAAAADRGRRVSPLNPPTVKILVAQDTPNHSESHLVTPSVHSDNRLSVDDDLLCCRRSSDPGQNKMSPPHATSPRRSSEPCSMATKVASGFVQRATLYGATCREVHQPMCRQTTDFPDSMRLASEYR</sequence>
<protein>
    <recommendedName>
        <fullName evidence="3">Phosphodiesterase</fullName>
        <ecNumber evidence="3">3.1.4.-</ecNumber>
    </recommendedName>
</protein>
<feature type="region of interest" description="Disordered" evidence="4">
    <location>
        <begin position="55"/>
        <end position="76"/>
    </location>
</feature>
<proteinExistence type="inferred from homology"/>
<feature type="region of interest" description="Disordered" evidence="4">
    <location>
        <begin position="676"/>
        <end position="700"/>
    </location>
</feature>
<feature type="signal peptide" evidence="5">
    <location>
        <begin position="1"/>
        <end position="18"/>
    </location>
</feature>
<gene>
    <name evidence="8" type="primary">LOC106813629</name>
</gene>
<comment type="similarity">
    <text evidence="3">Belongs to the cyclic nucleotide phosphodiesterase family.</text>
</comment>
<evidence type="ECO:0000313" key="8">
    <source>
        <dbReference type="RefSeq" id="XP_014673302.1"/>
    </source>
</evidence>
<dbReference type="InterPro" id="IPR003607">
    <property type="entry name" value="HD/PDEase_dom"/>
</dbReference>
<dbReference type="SUPFAM" id="SSF109604">
    <property type="entry name" value="HD-domain/PDEase-like"/>
    <property type="match status" value="1"/>
</dbReference>
<evidence type="ECO:0000256" key="1">
    <source>
        <dbReference type="ARBA" id="ARBA00022723"/>
    </source>
</evidence>
<evidence type="ECO:0000256" key="3">
    <source>
        <dbReference type="RuleBase" id="RU363067"/>
    </source>
</evidence>
<dbReference type="RefSeq" id="XP_014673302.1">
    <property type="nucleotide sequence ID" value="XM_014817816.1"/>
</dbReference>
<dbReference type="PROSITE" id="PS00126">
    <property type="entry name" value="PDEASE_I_1"/>
    <property type="match status" value="1"/>
</dbReference>
<evidence type="ECO:0000256" key="4">
    <source>
        <dbReference type="SAM" id="MobiDB-lite"/>
    </source>
</evidence>
<evidence type="ECO:0000256" key="5">
    <source>
        <dbReference type="SAM" id="SignalP"/>
    </source>
</evidence>
<reference evidence="8" key="1">
    <citation type="submission" date="2025-08" db="UniProtKB">
        <authorList>
            <consortium name="RefSeq"/>
        </authorList>
    </citation>
    <scope>IDENTIFICATION</scope>
</reference>
<feature type="chain" id="PRO_5045586310" description="Phosphodiesterase" evidence="5">
    <location>
        <begin position="19"/>
        <end position="747"/>
    </location>
</feature>
<keyword evidence="2 3" id="KW-0378">Hydrolase</keyword>
<dbReference type="CDD" id="cd00077">
    <property type="entry name" value="HDc"/>
    <property type="match status" value="1"/>
</dbReference>
<dbReference type="InterPro" id="IPR036971">
    <property type="entry name" value="PDEase_catalytic_dom_sf"/>
</dbReference>
<feature type="domain" description="PDEase" evidence="6">
    <location>
        <begin position="122"/>
        <end position="446"/>
    </location>
</feature>
<dbReference type="GeneID" id="106813629"/>
<evidence type="ECO:0000259" key="6">
    <source>
        <dbReference type="PROSITE" id="PS51845"/>
    </source>
</evidence>
<dbReference type="PANTHER" id="PTHR11347">
    <property type="entry name" value="CYCLIC NUCLEOTIDE PHOSPHODIESTERASE"/>
    <property type="match status" value="1"/>
</dbReference>
<comment type="cofactor">
    <cofactor evidence="3">
        <name>a divalent metal cation</name>
        <dbReference type="ChEBI" id="CHEBI:60240"/>
    </cofactor>
    <text evidence="3">Binds 2 divalent metal cations per subunit. Site 1 may preferentially bind zinc ions, while site 2 has a preference for magnesium and/or manganese ions.</text>
</comment>
<organism evidence="7 8">
    <name type="scientific">Priapulus caudatus</name>
    <name type="common">Priapulid worm</name>
    <dbReference type="NCBI Taxonomy" id="37621"/>
    <lineage>
        <taxon>Eukaryota</taxon>
        <taxon>Metazoa</taxon>
        <taxon>Ecdysozoa</taxon>
        <taxon>Scalidophora</taxon>
        <taxon>Priapulida</taxon>
        <taxon>Priapulimorpha</taxon>
        <taxon>Priapulimorphida</taxon>
        <taxon>Priapulidae</taxon>
        <taxon>Priapulus</taxon>
    </lineage>
</organism>
<dbReference type="EC" id="3.1.4.-" evidence="3"/>